<dbReference type="InterPro" id="IPR003343">
    <property type="entry name" value="Big_2"/>
</dbReference>
<name>A0A174CBW2_9FIRM</name>
<dbReference type="Proteomes" id="UP000095447">
    <property type="component" value="Unassembled WGS sequence"/>
</dbReference>
<reference evidence="4 5" key="1">
    <citation type="submission" date="2015-09" db="EMBL/GenBank/DDBJ databases">
        <authorList>
            <consortium name="Pathogen Informatics"/>
        </authorList>
    </citation>
    <scope>NUCLEOTIDE SEQUENCE [LARGE SCALE GENOMIC DNA]</scope>
    <source>
        <strain evidence="4 5">2789STDY5608838</strain>
    </source>
</reference>
<organism evidence="4 5">
    <name type="scientific">Blautia obeum</name>
    <dbReference type="NCBI Taxonomy" id="40520"/>
    <lineage>
        <taxon>Bacteria</taxon>
        <taxon>Bacillati</taxon>
        <taxon>Bacillota</taxon>
        <taxon>Clostridia</taxon>
        <taxon>Lachnospirales</taxon>
        <taxon>Lachnospiraceae</taxon>
        <taxon>Blautia</taxon>
    </lineage>
</organism>
<dbReference type="InterPro" id="IPR013783">
    <property type="entry name" value="Ig-like_fold"/>
</dbReference>
<sequence>MKKKLLVLLLTSSMILMNFAPAYGAGDFTDSDNVTAVENPGSSDADAIPDMGNAVNDEMSFSPEEFDNSGEFNDTEDEFTSEQTDNDFFSDEKEMPSVQEGDTLVTNAGQGITAGTSTYSSKSSFGQRKALSQLQGMGINSGSYSWNWASPEYTSYYTDEAGNLHIVAWKDQTLYDATCNSDLNVTNVTTVKLPLPLWGGFYAAPDGNFYVAAGQKNLNEDNSITAVRILKYSRAWKLLGATDIGGGYTNMFEGIYIPFDAASLRMTQIGSTLIVHTGREMYGMEGIHHQSNITFVINTQDMTLINSDMPYCSHSFNQFVVNDGSHVYFLDHGDAYYRGLILSSFSAYSGGYIAQDHAVNIFPFMGATGDNYTGCEVTGFSLAGNNLITVGKSVPHGFAVNGQTGYENLNKNIFMIITDKNSMASRFIWLTQYSPSGAEITLTEPKLIPVGNNQYAVLFSEETSDQSILHYLLMDASGNVILSKLYKNVTIQTDSQPILWGRNIVWVSGNYDNGNYDSSRTYLYEIPVVTTPLNGIALNQTNLTIDEGNTQKLTPSFTPSNSDDVKDVVWTSSNPGVASVSEDGTVQGNGYGQAVITASAGDFQAQCQVTVKVSENNTPLTKPVLKLSQKSADQIHLTWKKVSSAKGYQIYCRTDSQSSYKRIKTLKTGAVSFDAAVVPGVTYSFKVRAYGTNASGKNKYSKFSAVKSRKAAVPAPSKVSCKMSNGGTEVSWTKVAGASGYVIYRNGSAAKTVKSSVSTWKDTKAYDSQTGMYWVYNYYVKAFKTVNGKRIYSKPTKTVNFYS</sequence>
<evidence type="ECO:0000256" key="1">
    <source>
        <dbReference type="SAM" id="MobiDB-lite"/>
    </source>
</evidence>
<accession>A0A174CBW2</accession>
<feature type="domain" description="Fibronectin type-III" evidence="3">
    <location>
        <begin position="619"/>
        <end position="715"/>
    </location>
</feature>
<feature type="compositionally biased region" description="Acidic residues" evidence="1">
    <location>
        <begin position="64"/>
        <end position="83"/>
    </location>
</feature>
<dbReference type="EMBL" id="CYZA01000010">
    <property type="protein sequence ID" value="CUO09158.1"/>
    <property type="molecule type" value="Genomic_DNA"/>
</dbReference>
<feature type="chain" id="PRO_5008019062" evidence="2">
    <location>
        <begin position="25"/>
        <end position="803"/>
    </location>
</feature>
<dbReference type="InterPro" id="IPR036116">
    <property type="entry name" value="FN3_sf"/>
</dbReference>
<evidence type="ECO:0000313" key="4">
    <source>
        <dbReference type="EMBL" id="CUO09158.1"/>
    </source>
</evidence>
<dbReference type="Gene3D" id="2.60.40.1080">
    <property type="match status" value="1"/>
</dbReference>
<evidence type="ECO:0000259" key="3">
    <source>
        <dbReference type="PROSITE" id="PS50853"/>
    </source>
</evidence>
<dbReference type="Pfam" id="PF02368">
    <property type="entry name" value="Big_2"/>
    <property type="match status" value="1"/>
</dbReference>
<feature type="region of interest" description="Disordered" evidence="1">
    <location>
        <begin position="60"/>
        <end position="83"/>
    </location>
</feature>
<dbReference type="AlphaFoldDB" id="A0A174CBW2"/>
<evidence type="ECO:0000256" key="2">
    <source>
        <dbReference type="SAM" id="SignalP"/>
    </source>
</evidence>
<gene>
    <name evidence="4" type="ORF">ERS852395_02059</name>
</gene>
<dbReference type="CDD" id="cd00063">
    <property type="entry name" value="FN3"/>
    <property type="match status" value="1"/>
</dbReference>
<dbReference type="SUPFAM" id="SSF49373">
    <property type="entry name" value="Invasin/intimin cell-adhesion fragments"/>
    <property type="match status" value="1"/>
</dbReference>
<dbReference type="Gene3D" id="2.60.40.10">
    <property type="entry name" value="Immunoglobulins"/>
    <property type="match status" value="2"/>
</dbReference>
<dbReference type="InterPro" id="IPR003961">
    <property type="entry name" value="FN3_dom"/>
</dbReference>
<dbReference type="SMART" id="SM00635">
    <property type="entry name" value="BID_2"/>
    <property type="match status" value="1"/>
</dbReference>
<evidence type="ECO:0000313" key="5">
    <source>
        <dbReference type="Proteomes" id="UP000095447"/>
    </source>
</evidence>
<keyword evidence="2" id="KW-0732">Signal</keyword>
<dbReference type="RefSeq" id="WP_055053564.1">
    <property type="nucleotide sequence ID" value="NZ_CYZA01000010.1"/>
</dbReference>
<dbReference type="PROSITE" id="PS50853">
    <property type="entry name" value="FN3"/>
    <property type="match status" value="1"/>
</dbReference>
<dbReference type="SUPFAM" id="SSF49265">
    <property type="entry name" value="Fibronectin type III"/>
    <property type="match status" value="1"/>
</dbReference>
<proteinExistence type="predicted"/>
<dbReference type="InterPro" id="IPR008964">
    <property type="entry name" value="Invasin/intimin_cell_adhesion"/>
</dbReference>
<protein>
    <submittedName>
        <fullName evidence="4">Bacterial Ig-like domain (Group 2)</fullName>
    </submittedName>
</protein>
<feature type="signal peptide" evidence="2">
    <location>
        <begin position="1"/>
        <end position="24"/>
    </location>
</feature>